<evidence type="ECO:0000313" key="3">
    <source>
        <dbReference type="EMBL" id="SFH56533.1"/>
    </source>
</evidence>
<dbReference type="PANTHER" id="PTHR43649:SF17">
    <property type="entry name" value="ABC TRANSPORTER SOLUTE BINDING PROTEIN-SUGAR TRANSPORT"/>
    <property type="match status" value="1"/>
</dbReference>
<dbReference type="Pfam" id="PF12010">
    <property type="entry name" value="DUF3502"/>
    <property type="match status" value="1"/>
</dbReference>
<keyword evidence="4" id="KW-1185">Reference proteome</keyword>
<accession>A0A1I3B2N6</accession>
<dbReference type="Proteomes" id="UP000198668">
    <property type="component" value="Unassembled WGS sequence"/>
</dbReference>
<reference evidence="3 4" key="1">
    <citation type="submission" date="2016-10" db="EMBL/GenBank/DDBJ databases">
        <authorList>
            <person name="de Groot N.N."/>
        </authorList>
    </citation>
    <scope>NUCLEOTIDE SEQUENCE [LARGE SCALE GENOMIC DNA]</scope>
    <source>
        <strain evidence="3 4">DSM 27630</strain>
    </source>
</reference>
<evidence type="ECO:0000313" key="4">
    <source>
        <dbReference type="Proteomes" id="UP000198668"/>
    </source>
</evidence>
<sequence>MKRNWKKWVFSSMAVLGISTMLGACGSLSADDEKSDQKSGDANSDVPTLLFYQVGEAPKNLDQLLDTANKILEKEAGARINMQYIGWGDFEQKMNVITSSGENYDIALATNYLNNAQKGAYADLTELSKEYASETLDYLDQSYIDGNMVNGKLYAIPVQGNTFAQQMFTFNPTFLDKYNLDISNVEKLEDLEPFLKTVHENEPNVATLSAGSGWKINKNIDYIIDANVPLAVDLDGDHSKIINPFEEGESTLPLLKTMHKYYEAGYVPQDAATSQTEYPTDGDTWFVRQETQGPQDFGDYLLRRVTGKEIVSKAFTKPIKTIAQARMANFVISNNSKHKEEAMKVLNELNTNPELLNGLVYGPEGETWEKTGKDDRVRFLDAYNDPDITHMSAWNLANNDILYLDEDITDEQVKEKDELMKKAEASPILGFNFDTSNVKTEITNVNNVVAQYGPGLYTGTLDPDKAVPEFLEKLDKAGIKKIQEEAQKQFDEFLSNKE</sequence>
<feature type="chain" id="PRO_5039662294" evidence="1">
    <location>
        <begin position="25"/>
        <end position="498"/>
    </location>
</feature>
<proteinExistence type="predicted"/>
<dbReference type="AlphaFoldDB" id="A0A1I3B2N6"/>
<protein>
    <submittedName>
        <fullName evidence="3">Carbohydrate ABC transporter substrate-binding protein, CUT1 family</fullName>
    </submittedName>
</protein>
<dbReference type="EMBL" id="FOQE01000003">
    <property type="protein sequence ID" value="SFH56533.1"/>
    <property type="molecule type" value="Genomic_DNA"/>
</dbReference>
<gene>
    <name evidence="3" type="ORF">SAMN04489868_10371</name>
</gene>
<dbReference type="RefSeq" id="WP_092091099.1">
    <property type="nucleotide sequence ID" value="NZ_FOQE01000003.1"/>
</dbReference>
<organism evidence="3 4">
    <name type="scientific">Pisciglobus halotolerans</name>
    <dbReference type="NCBI Taxonomy" id="745365"/>
    <lineage>
        <taxon>Bacteria</taxon>
        <taxon>Bacillati</taxon>
        <taxon>Bacillota</taxon>
        <taxon>Bacilli</taxon>
        <taxon>Lactobacillales</taxon>
        <taxon>Carnobacteriaceae</taxon>
    </lineage>
</organism>
<feature type="domain" description="DUF3502" evidence="2">
    <location>
        <begin position="427"/>
        <end position="494"/>
    </location>
</feature>
<dbReference type="SUPFAM" id="SSF53850">
    <property type="entry name" value="Periplasmic binding protein-like II"/>
    <property type="match status" value="1"/>
</dbReference>
<name>A0A1I3B2N6_9LACT</name>
<evidence type="ECO:0000259" key="2">
    <source>
        <dbReference type="Pfam" id="PF12010"/>
    </source>
</evidence>
<dbReference type="PANTHER" id="PTHR43649">
    <property type="entry name" value="ARABINOSE-BINDING PROTEIN-RELATED"/>
    <property type="match status" value="1"/>
</dbReference>
<keyword evidence="1" id="KW-0732">Signal</keyword>
<dbReference type="Pfam" id="PF13416">
    <property type="entry name" value="SBP_bac_8"/>
    <property type="match status" value="1"/>
</dbReference>
<dbReference type="PROSITE" id="PS51257">
    <property type="entry name" value="PROKAR_LIPOPROTEIN"/>
    <property type="match status" value="1"/>
</dbReference>
<dbReference type="InterPro" id="IPR022627">
    <property type="entry name" value="DUF3502"/>
</dbReference>
<dbReference type="InterPro" id="IPR050490">
    <property type="entry name" value="Bact_solute-bd_prot1"/>
</dbReference>
<evidence type="ECO:0000256" key="1">
    <source>
        <dbReference type="SAM" id="SignalP"/>
    </source>
</evidence>
<dbReference type="Gene3D" id="3.40.190.10">
    <property type="entry name" value="Periplasmic binding protein-like II"/>
    <property type="match status" value="1"/>
</dbReference>
<dbReference type="OrthoDB" id="7936627at2"/>
<dbReference type="InterPro" id="IPR006059">
    <property type="entry name" value="SBP"/>
</dbReference>
<feature type="signal peptide" evidence="1">
    <location>
        <begin position="1"/>
        <end position="24"/>
    </location>
</feature>